<dbReference type="PROSITE" id="PS51740">
    <property type="entry name" value="SPOVT_ABRB"/>
    <property type="match status" value="2"/>
</dbReference>
<dbReference type="InterPro" id="IPR007159">
    <property type="entry name" value="SpoVT-AbrB_dom"/>
</dbReference>
<dbReference type="NCBIfam" id="TIGR00242">
    <property type="entry name" value="division/cell wall cluster transcriptional repressor MraZ"/>
    <property type="match status" value="1"/>
</dbReference>
<dbReference type="CDD" id="cd16320">
    <property type="entry name" value="MraZ_N"/>
    <property type="match status" value="1"/>
</dbReference>
<dbReference type="PANTHER" id="PTHR34701:SF1">
    <property type="entry name" value="TRANSCRIPTIONAL REGULATOR MRAZ"/>
    <property type="match status" value="1"/>
</dbReference>
<organism evidence="9 10">
    <name type="scientific">Candidatus Aphodomorpha intestinavium</name>
    <dbReference type="NCBI Taxonomy" id="2840672"/>
    <lineage>
        <taxon>Bacteria</taxon>
        <taxon>Bacillati</taxon>
        <taxon>Bacillota</taxon>
        <taxon>Clostridia</taxon>
        <taxon>Eubacteriales</taxon>
        <taxon>Candidatus Aphodomorpha</taxon>
    </lineage>
</organism>
<comment type="subcellular location">
    <subcellularLocation>
        <location evidence="7">Cytoplasm</location>
        <location evidence="7">Nucleoid</location>
    </subcellularLocation>
</comment>
<dbReference type="GO" id="GO:0005737">
    <property type="term" value="C:cytoplasm"/>
    <property type="evidence" value="ECO:0007669"/>
    <property type="project" value="UniProtKB-UniRule"/>
</dbReference>
<keyword evidence="6 7" id="KW-0804">Transcription</keyword>
<comment type="similarity">
    <text evidence="7">Belongs to the MraZ family.</text>
</comment>
<evidence type="ECO:0000256" key="2">
    <source>
        <dbReference type="ARBA" id="ARBA00022490"/>
    </source>
</evidence>
<keyword evidence="4 7" id="KW-0805">Transcription regulation</keyword>
<dbReference type="InterPro" id="IPR003444">
    <property type="entry name" value="MraZ"/>
</dbReference>
<dbReference type="GO" id="GO:0003700">
    <property type="term" value="F:DNA-binding transcription factor activity"/>
    <property type="evidence" value="ECO:0007669"/>
    <property type="project" value="UniProtKB-UniRule"/>
</dbReference>
<dbReference type="Pfam" id="PF02381">
    <property type="entry name" value="MraZ"/>
    <property type="match status" value="2"/>
</dbReference>
<dbReference type="Proteomes" id="UP000824128">
    <property type="component" value="Unassembled WGS sequence"/>
</dbReference>
<dbReference type="InterPro" id="IPR035644">
    <property type="entry name" value="MraZ_C"/>
</dbReference>
<dbReference type="GO" id="GO:0000976">
    <property type="term" value="F:transcription cis-regulatory region binding"/>
    <property type="evidence" value="ECO:0007669"/>
    <property type="project" value="TreeGrafter"/>
</dbReference>
<dbReference type="GO" id="GO:2000143">
    <property type="term" value="P:negative regulation of DNA-templated transcription initiation"/>
    <property type="evidence" value="ECO:0007669"/>
    <property type="project" value="TreeGrafter"/>
</dbReference>
<evidence type="ECO:0000256" key="7">
    <source>
        <dbReference type="HAMAP-Rule" id="MF_01008"/>
    </source>
</evidence>
<dbReference type="Gene3D" id="3.40.1550.20">
    <property type="entry name" value="Transcriptional regulator MraZ domain"/>
    <property type="match status" value="1"/>
</dbReference>
<dbReference type="SUPFAM" id="SSF89447">
    <property type="entry name" value="AbrB/MazE/MraZ-like"/>
    <property type="match status" value="1"/>
</dbReference>
<name>A0A9D1ST65_9FIRM</name>
<evidence type="ECO:0000313" key="10">
    <source>
        <dbReference type="Proteomes" id="UP000824128"/>
    </source>
</evidence>
<dbReference type="InterPro" id="IPR038619">
    <property type="entry name" value="MraZ_sf"/>
</dbReference>
<comment type="subunit">
    <text evidence="7">Forms oligomers.</text>
</comment>
<keyword evidence="2 7" id="KW-0963">Cytoplasm</keyword>
<dbReference type="PANTHER" id="PTHR34701">
    <property type="entry name" value="TRANSCRIPTIONAL REGULATOR MRAZ"/>
    <property type="match status" value="1"/>
</dbReference>
<evidence type="ECO:0000256" key="4">
    <source>
        <dbReference type="ARBA" id="ARBA00023015"/>
    </source>
</evidence>
<evidence type="ECO:0000313" key="9">
    <source>
        <dbReference type="EMBL" id="HIU93881.1"/>
    </source>
</evidence>
<dbReference type="HAMAP" id="MF_01008">
    <property type="entry name" value="MraZ"/>
    <property type="match status" value="1"/>
</dbReference>
<comment type="caution">
    <text evidence="9">The sequence shown here is derived from an EMBL/GenBank/DDBJ whole genome shotgun (WGS) entry which is preliminary data.</text>
</comment>
<feature type="domain" description="SpoVT-AbrB" evidence="8">
    <location>
        <begin position="81"/>
        <end position="124"/>
    </location>
</feature>
<dbReference type="InterPro" id="IPR035642">
    <property type="entry name" value="MraZ_N"/>
</dbReference>
<dbReference type="AlphaFoldDB" id="A0A9D1ST65"/>
<accession>A0A9D1ST65</accession>
<reference evidence="9" key="2">
    <citation type="journal article" date="2021" name="PeerJ">
        <title>Extensive microbial diversity within the chicken gut microbiome revealed by metagenomics and culture.</title>
        <authorList>
            <person name="Gilroy R."/>
            <person name="Ravi A."/>
            <person name="Getino M."/>
            <person name="Pursley I."/>
            <person name="Horton D.L."/>
            <person name="Alikhan N.F."/>
            <person name="Baker D."/>
            <person name="Gharbi K."/>
            <person name="Hall N."/>
            <person name="Watson M."/>
            <person name="Adriaenssens E.M."/>
            <person name="Foster-Nyarko E."/>
            <person name="Jarju S."/>
            <person name="Secka A."/>
            <person name="Antonio M."/>
            <person name="Oren A."/>
            <person name="Chaudhuri R.R."/>
            <person name="La Ragione R."/>
            <person name="Hildebrand F."/>
            <person name="Pallen M.J."/>
        </authorList>
    </citation>
    <scope>NUCLEOTIDE SEQUENCE</scope>
    <source>
        <strain evidence="9">ChiGjej2B2-16831</strain>
    </source>
</reference>
<proteinExistence type="inferred from homology"/>
<dbReference type="InterPro" id="IPR020603">
    <property type="entry name" value="MraZ_dom"/>
</dbReference>
<keyword evidence="3" id="KW-0677">Repeat</keyword>
<dbReference type="InterPro" id="IPR037914">
    <property type="entry name" value="SpoVT-AbrB_sf"/>
</dbReference>
<reference evidence="9" key="1">
    <citation type="submission" date="2020-10" db="EMBL/GenBank/DDBJ databases">
        <authorList>
            <person name="Gilroy R."/>
        </authorList>
    </citation>
    <scope>NUCLEOTIDE SEQUENCE</scope>
    <source>
        <strain evidence="9">ChiGjej2B2-16831</strain>
    </source>
</reference>
<evidence type="ECO:0000256" key="3">
    <source>
        <dbReference type="ARBA" id="ARBA00022737"/>
    </source>
</evidence>
<gene>
    <name evidence="7 9" type="primary">mraZ</name>
    <name evidence="9" type="ORF">IAD24_01860</name>
</gene>
<protein>
    <recommendedName>
        <fullName evidence="1 7">Transcriptional regulator MraZ</fullName>
    </recommendedName>
</protein>
<evidence type="ECO:0000259" key="8">
    <source>
        <dbReference type="PROSITE" id="PS51740"/>
    </source>
</evidence>
<evidence type="ECO:0000256" key="5">
    <source>
        <dbReference type="ARBA" id="ARBA00023125"/>
    </source>
</evidence>
<keyword evidence="5 7" id="KW-0238">DNA-binding</keyword>
<sequence length="148" mass="16124">MLIGSFSHTLDAKGRVFVPAKWRDDVGDTLIVTLGLLGEGGTACLYGMSVAEWELFSEKLAALPMTDVTGQAVRRRLYATAAACETDKQGRVLIPAQLRETAGLTREATLIGVGNRIEFWDPEQLRRHSEAAEAGFADALRHLQQLGI</sequence>
<evidence type="ECO:0000256" key="1">
    <source>
        <dbReference type="ARBA" id="ARBA00013860"/>
    </source>
</evidence>
<dbReference type="CDD" id="cd16321">
    <property type="entry name" value="MraZ_C"/>
    <property type="match status" value="1"/>
</dbReference>
<dbReference type="GO" id="GO:0009295">
    <property type="term" value="C:nucleoid"/>
    <property type="evidence" value="ECO:0007669"/>
    <property type="project" value="UniProtKB-SubCell"/>
</dbReference>
<feature type="domain" description="SpoVT-AbrB" evidence="8">
    <location>
        <begin position="5"/>
        <end position="50"/>
    </location>
</feature>
<dbReference type="EMBL" id="DVNZ01000060">
    <property type="protein sequence ID" value="HIU93881.1"/>
    <property type="molecule type" value="Genomic_DNA"/>
</dbReference>
<evidence type="ECO:0000256" key="6">
    <source>
        <dbReference type="ARBA" id="ARBA00023163"/>
    </source>
</evidence>